<protein>
    <recommendedName>
        <fullName evidence="4">Prepilin-type cleavage/methylation N-terminal domain protein</fullName>
    </recommendedName>
</protein>
<gene>
    <name evidence="2" type="ORF">HMPREF9555_00920</name>
</gene>
<comment type="caution">
    <text evidence="2">The sequence shown here is derived from an EMBL/GenBank/DDBJ whole genome shotgun (WGS) entry which is preliminary data.</text>
</comment>
<reference evidence="2 3" key="1">
    <citation type="submission" date="2010-08" db="EMBL/GenBank/DDBJ databases">
        <authorList>
            <person name="Weinstock G."/>
            <person name="Sodergren E."/>
            <person name="Clifton S."/>
            <person name="Fulton L."/>
            <person name="Fulton B."/>
            <person name="Courtney L."/>
            <person name="Fronick C."/>
            <person name="Harrison M."/>
            <person name="Strong C."/>
            <person name="Farmer C."/>
            <person name="Delahaunty K."/>
            <person name="Markovic C."/>
            <person name="Hall O."/>
            <person name="Minx P."/>
            <person name="Tomlinson C."/>
            <person name="Mitreva M."/>
            <person name="Hou S."/>
            <person name="Chen J."/>
            <person name="Wollam A."/>
            <person name="Pepin K.H."/>
            <person name="Johnson M."/>
            <person name="Bhonagiri V."/>
            <person name="Zhang X."/>
            <person name="Suruliraj S."/>
            <person name="Warren W."/>
            <person name="Chinwalla A."/>
            <person name="Mardis E.R."/>
            <person name="Wilson R.K."/>
        </authorList>
    </citation>
    <scope>NUCLEOTIDE SEQUENCE [LARGE SCALE GENOMIC DNA]</scope>
    <source>
        <strain evidence="2 3">F0399</strain>
    </source>
</reference>
<keyword evidence="1" id="KW-0472">Membrane</keyword>
<dbReference type="STRING" id="749551.HMPREF9555_00920"/>
<proteinExistence type="predicted"/>
<keyword evidence="3" id="KW-1185">Reference proteome</keyword>
<accession>E7N1N5</accession>
<feature type="transmembrane region" description="Helical" evidence="1">
    <location>
        <begin position="12"/>
        <end position="36"/>
    </location>
</feature>
<dbReference type="RefSeq" id="WP_009349591.1">
    <property type="nucleotide sequence ID" value="NZ_GL638136.1"/>
</dbReference>
<evidence type="ECO:0000313" key="3">
    <source>
        <dbReference type="Proteomes" id="UP000004633"/>
    </source>
</evidence>
<name>E7N1N5_9FIRM</name>
<dbReference type="EMBL" id="AECV01000015">
    <property type="protein sequence ID" value="EFW29912.1"/>
    <property type="molecule type" value="Genomic_DNA"/>
</dbReference>
<dbReference type="HOGENOM" id="CLU_141654_0_0_9"/>
<keyword evidence="1" id="KW-0812">Transmembrane</keyword>
<dbReference type="Proteomes" id="UP000004633">
    <property type="component" value="Unassembled WGS sequence"/>
</dbReference>
<dbReference type="AlphaFoldDB" id="E7N1N5"/>
<evidence type="ECO:0000313" key="2">
    <source>
        <dbReference type="EMBL" id="EFW29912.1"/>
    </source>
</evidence>
<sequence length="156" mass="17243">MCADVLRRDERGAVSVLGLGMLAAVLLLALGAVHFMRTSTIIAAEYERETQLRLAAESGIETAAAALEQSSEAYGEMPKSGWRKELSVGSVPVTGDIEVRVFVETRAGGQIYLIAAAVDHEKPHIDDGADWLRGKLVRAAMKKHEREERYVWQRFF</sequence>
<evidence type="ECO:0008006" key="4">
    <source>
        <dbReference type="Google" id="ProtNLM"/>
    </source>
</evidence>
<keyword evidence="1" id="KW-1133">Transmembrane helix</keyword>
<organism evidence="2 3">
    <name type="scientific">Selenomonas artemidis F0399</name>
    <dbReference type="NCBI Taxonomy" id="749551"/>
    <lineage>
        <taxon>Bacteria</taxon>
        <taxon>Bacillati</taxon>
        <taxon>Bacillota</taxon>
        <taxon>Negativicutes</taxon>
        <taxon>Selenomonadales</taxon>
        <taxon>Selenomonadaceae</taxon>
        <taxon>Selenomonas</taxon>
    </lineage>
</organism>
<evidence type="ECO:0000256" key="1">
    <source>
        <dbReference type="SAM" id="Phobius"/>
    </source>
</evidence>